<dbReference type="Pfam" id="PF00188">
    <property type="entry name" value="CAP"/>
    <property type="match status" value="1"/>
</dbReference>
<dbReference type="SUPFAM" id="SSF55797">
    <property type="entry name" value="PR-1-like"/>
    <property type="match status" value="1"/>
</dbReference>
<comment type="caution">
    <text evidence="2">The sequence shown here is derived from an EMBL/GenBank/DDBJ whole genome shotgun (WGS) entry which is preliminary data.</text>
</comment>
<dbReference type="PANTHER" id="PTHR31157:SF1">
    <property type="entry name" value="SCP DOMAIN-CONTAINING PROTEIN"/>
    <property type="match status" value="1"/>
</dbReference>
<feature type="domain" description="SCP" evidence="1">
    <location>
        <begin position="19"/>
        <end position="128"/>
    </location>
</feature>
<dbReference type="EMBL" id="JAPFFF010000004">
    <property type="protein sequence ID" value="KAK8890794.1"/>
    <property type="molecule type" value="Genomic_DNA"/>
</dbReference>
<protein>
    <recommendedName>
        <fullName evidence="1">SCP domain-containing protein</fullName>
    </recommendedName>
</protein>
<dbReference type="Gene3D" id="3.40.33.10">
    <property type="entry name" value="CAP"/>
    <property type="match status" value="1"/>
</dbReference>
<dbReference type="CDD" id="cd05379">
    <property type="entry name" value="CAP_bacterial"/>
    <property type="match status" value="1"/>
</dbReference>
<dbReference type="InterPro" id="IPR035940">
    <property type="entry name" value="CAP_sf"/>
</dbReference>
<keyword evidence="3" id="KW-1185">Reference proteome</keyword>
<dbReference type="InterPro" id="IPR014044">
    <property type="entry name" value="CAP_dom"/>
</dbReference>
<evidence type="ECO:0000259" key="1">
    <source>
        <dbReference type="Pfam" id="PF00188"/>
    </source>
</evidence>
<name>A0ABR2KI95_9EUKA</name>
<proteinExistence type="predicted"/>
<dbReference type="Proteomes" id="UP001470230">
    <property type="component" value="Unassembled WGS sequence"/>
</dbReference>
<evidence type="ECO:0000313" key="2">
    <source>
        <dbReference type="EMBL" id="KAK8890794.1"/>
    </source>
</evidence>
<accession>A0ABR2KI95</accession>
<dbReference type="PANTHER" id="PTHR31157">
    <property type="entry name" value="SCP DOMAIN-CONTAINING PROTEIN"/>
    <property type="match status" value="1"/>
</dbReference>
<reference evidence="2 3" key="1">
    <citation type="submission" date="2024-04" db="EMBL/GenBank/DDBJ databases">
        <title>Tritrichomonas musculus Genome.</title>
        <authorList>
            <person name="Alves-Ferreira E."/>
            <person name="Grigg M."/>
            <person name="Lorenzi H."/>
            <person name="Galac M."/>
        </authorList>
    </citation>
    <scope>NUCLEOTIDE SEQUENCE [LARGE SCALE GENOMIC DNA]</scope>
    <source>
        <strain evidence="2 3">EAF2021</strain>
    </source>
</reference>
<sequence length="445" mass="51300">MSQDASLVTPEQILKRIFELVNQVREQYNRTPLQFSKELSFLAGEHAINMSTKKVPYGHDRFDDRLKQTPLALSFSENIAEISGSQDPAQDIVVNWLSRSSSFSRILSEFTHTGIGAAESEDSKWYCCQIFATIKTKMSKKEQLLLVGRHINRLRIRKNLRPLSFSLTATSKLYTMINETPENLSFFSSVKAKKLFPECYECEYMMEKIPGSTEFLKNFFQILREKSNYYQGLKKEEYTDLAFVSKRGSHDIITCILILGECPNFYRKIPRVDVHFPMAAKCIQLVNDYRLSHMMKELKLSHQWCRFAEKYATKMMNREIELDDQKISHILKKLRPNCQQTVAINVIPISIDPLRELLLIWISSYCSRIRLLSESSHFGFGITVLNDKLCYSIRIIGTDPDDKSDSPETPTKNDPNSQYLCITSDANFSTIETSKNVSSTFRLTG</sequence>
<organism evidence="2 3">
    <name type="scientific">Tritrichomonas musculus</name>
    <dbReference type="NCBI Taxonomy" id="1915356"/>
    <lineage>
        <taxon>Eukaryota</taxon>
        <taxon>Metamonada</taxon>
        <taxon>Parabasalia</taxon>
        <taxon>Tritrichomonadida</taxon>
        <taxon>Tritrichomonadidae</taxon>
        <taxon>Tritrichomonas</taxon>
    </lineage>
</organism>
<gene>
    <name evidence="2" type="ORF">M9Y10_027993</name>
</gene>
<evidence type="ECO:0000313" key="3">
    <source>
        <dbReference type="Proteomes" id="UP001470230"/>
    </source>
</evidence>